<sequence length="410" mass="47346">MQTLTPYDLQQVCQFLQQLNTIVHLSEFPTRLLSILSMVIESDFTLMAGTAADQVGSFKHNPNDQSGKKILASVLVANDTNMLTRTNISMSYFLQNPVTIHYLSTGDSRAHKISDFLNESEMYQREALYGEFLEPLGMLDQMSLVVTEQQPFTPKHTEFDRELINNWVVKLTPTSVCLDEELPDLVVIIHRDRRNFSERDREILNLLAPHILQAYKNSQMISQMQWEYKRLNQFLDQTSSIVINRDGSTKFVTERAEKLMRKYFSAAPYEKNSLPEMMKDWLQKRLANWAIGADLSAPTPLLRVIQDKHTLVVRLFIDSANDQYLLTLEEQAPLDLSFALLQKLGLSQRESEILHWIFRDKSNQQISEILHLSHRTVQKHCENIYDRLGVNNRSAAITQILQKLGIAMFV</sequence>
<evidence type="ECO:0000256" key="3">
    <source>
        <dbReference type="ARBA" id="ARBA00023163"/>
    </source>
</evidence>
<dbReference type="PRINTS" id="PR00038">
    <property type="entry name" value="HTHLUXR"/>
</dbReference>
<keyword evidence="3" id="KW-0804">Transcription</keyword>
<protein>
    <recommendedName>
        <fullName evidence="4">HTH luxR-type domain-containing protein</fullName>
    </recommendedName>
</protein>
<evidence type="ECO:0000313" key="5">
    <source>
        <dbReference type="EMBL" id="MBW4657649.1"/>
    </source>
</evidence>
<dbReference type="EMBL" id="JAHHHD010000002">
    <property type="protein sequence ID" value="MBW4657649.1"/>
    <property type="molecule type" value="Genomic_DNA"/>
</dbReference>
<reference evidence="5" key="1">
    <citation type="submission" date="2021-05" db="EMBL/GenBank/DDBJ databases">
        <authorList>
            <person name="Pietrasiak N."/>
            <person name="Ward R."/>
            <person name="Stajich J.E."/>
            <person name="Kurbessoian T."/>
        </authorList>
    </citation>
    <scope>NUCLEOTIDE SEQUENCE</scope>
    <source>
        <strain evidence="5">UHER 2000/2452</strain>
    </source>
</reference>
<dbReference type="GO" id="GO:0003677">
    <property type="term" value="F:DNA binding"/>
    <property type="evidence" value="ECO:0007669"/>
    <property type="project" value="UniProtKB-KW"/>
</dbReference>
<dbReference type="SMART" id="SM00421">
    <property type="entry name" value="HTH_LUXR"/>
    <property type="match status" value="1"/>
</dbReference>
<dbReference type="Proteomes" id="UP000757435">
    <property type="component" value="Unassembled WGS sequence"/>
</dbReference>
<keyword evidence="1" id="KW-0805">Transcription regulation</keyword>
<dbReference type="SUPFAM" id="SSF46894">
    <property type="entry name" value="C-terminal effector domain of the bipartite response regulators"/>
    <property type="match status" value="1"/>
</dbReference>
<organism evidence="5 6">
    <name type="scientific">Drouetiella hepatica Uher 2000/2452</name>
    <dbReference type="NCBI Taxonomy" id="904376"/>
    <lineage>
        <taxon>Bacteria</taxon>
        <taxon>Bacillati</taxon>
        <taxon>Cyanobacteriota</taxon>
        <taxon>Cyanophyceae</taxon>
        <taxon>Oculatellales</taxon>
        <taxon>Oculatellaceae</taxon>
        <taxon>Drouetiella</taxon>
    </lineage>
</organism>
<dbReference type="SUPFAM" id="SSF55781">
    <property type="entry name" value="GAF domain-like"/>
    <property type="match status" value="1"/>
</dbReference>
<dbReference type="GO" id="GO:0006355">
    <property type="term" value="P:regulation of DNA-templated transcription"/>
    <property type="evidence" value="ECO:0007669"/>
    <property type="project" value="InterPro"/>
</dbReference>
<dbReference type="PANTHER" id="PTHR44688">
    <property type="entry name" value="DNA-BINDING TRANSCRIPTIONAL ACTIVATOR DEVR_DOSR"/>
    <property type="match status" value="1"/>
</dbReference>
<dbReference type="PROSITE" id="PS00622">
    <property type="entry name" value="HTH_LUXR_1"/>
    <property type="match status" value="1"/>
</dbReference>
<dbReference type="AlphaFoldDB" id="A0A951ULG2"/>
<dbReference type="PANTHER" id="PTHR44688:SF16">
    <property type="entry name" value="DNA-BINDING TRANSCRIPTIONAL ACTIVATOR DEVR_DOSR"/>
    <property type="match status" value="1"/>
</dbReference>
<reference evidence="5" key="2">
    <citation type="journal article" date="2022" name="Microbiol. Resour. Announc.">
        <title>Metagenome Sequencing to Explore Phylogenomics of Terrestrial Cyanobacteria.</title>
        <authorList>
            <person name="Ward R.D."/>
            <person name="Stajich J.E."/>
            <person name="Johansen J.R."/>
            <person name="Huntemann M."/>
            <person name="Clum A."/>
            <person name="Foster B."/>
            <person name="Foster B."/>
            <person name="Roux S."/>
            <person name="Palaniappan K."/>
            <person name="Varghese N."/>
            <person name="Mukherjee S."/>
            <person name="Reddy T.B.K."/>
            <person name="Daum C."/>
            <person name="Copeland A."/>
            <person name="Chen I.A."/>
            <person name="Ivanova N.N."/>
            <person name="Kyrpides N.C."/>
            <person name="Shapiro N."/>
            <person name="Eloe-Fadrosh E.A."/>
            <person name="Pietrasiak N."/>
        </authorList>
    </citation>
    <scope>NUCLEOTIDE SEQUENCE</scope>
    <source>
        <strain evidence="5">UHER 2000/2452</strain>
    </source>
</reference>
<dbReference type="CDD" id="cd06170">
    <property type="entry name" value="LuxR_C_like"/>
    <property type="match status" value="1"/>
</dbReference>
<evidence type="ECO:0000259" key="4">
    <source>
        <dbReference type="PROSITE" id="PS50043"/>
    </source>
</evidence>
<accession>A0A951ULG2</accession>
<dbReference type="PROSITE" id="PS50043">
    <property type="entry name" value="HTH_LUXR_2"/>
    <property type="match status" value="1"/>
</dbReference>
<feature type="domain" description="HTH luxR-type" evidence="4">
    <location>
        <begin position="339"/>
        <end position="404"/>
    </location>
</feature>
<proteinExistence type="predicted"/>
<gene>
    <name evidence="5" type="ORF">KME15_03170</name>
</gene>
<name>A0A951ULG2_9CYAN</name>
<keyword evidence="2" id="KW-0238">DNA-binding</keyword>
<dbReference type="Gene3D" id="1.10.10.10">
    <property type="entry name" value="Winged helix-like DNA-binding domain superfamily/Winged helix DNA-binding domain"/>
    <property type="match status" value="1"/>
</dbReference>
<dbReference type="InterPro" id="IPR016032">
    <property type="entry name" value="Sig_transdc_resp-reg_C-effctor"/>
</dbReference>
<dbReference type="InterPro" id="IPR036388">
    <property type="entry name" value="WH-like_DNA-bd_sf"/>
</dbReference>
<dbReference type="InterPro" id="IPR000792">
    <property type="entry name" value="Tscrpt_reg_LuxR_C"/>
</dbReference>
<evidence type="ECO:0000256" key="1">
    <source>
        <dbReference type="ARBA" id="ARBA00023015"/>
    </source>
</evidence>
<evidence type="ECO:0000256" key="2">
    <source>
        <dbReference type="ARBA" id="ARBA00023125"/>
    </source>
</evidence>
<dbReference type="Pfam" id="PF00196">
    <property type="entry name" value="GerE"/>
    <property type="match status" value="1"/>
</dbReference>
<evidence type="ECO:0000313" key="6">
    <source>
        <dbReference type="Proteomes" id="UP000757435"/>
    </source>
</evidence>
<comment type="caution">
    <text evidence="5">The sequence shown here is derived from an EMBL/GenBank/DDBJ whole genome shotgun (WGS) entry which is preliminary data.</text>
</comment>